<dbReference type="PANTHER" id="PTHR30273">
    <property type="entry name" value="PERIPLASMIC SIGNAL SENSOR AND SIGMA FACTOR ACTIVATOR FECR-RELATED"/>
    <property type="match status" value="1"/>
</dbReference>
<dbReference type="Pfam" id="PF04773">
    <property type="entry name" value="FecR"/>
    <property type="match status" value="1"/>
</dbReference>
<evidence type="ECO:0000313" key="5">
    <source>
        <dbReference type="Proteomes" id="UP000659124"/>
    </source>
</evidence>
<dbReference type="InterPro" id="IPR006860">
    <property type="entry name" value="FecR"/>
</dbReference>
<feature type="domain" description="Protein FecR C-terminal" evidence="3">
    <location>
        <begin position="304"/>
        <end position="370"/>
    </location>
</feature>
<name>A0ABR7TUC9_9BACT</name>
<gene>
    <name evidence="4" type="ORF">ICL07_27080</name>
</gene>
<reference evidence="4 5" key="1">
    <citation type="submission" date="2020-09" db="EMBL/GenBank/DDBJ databases">
        <title>Genome sequences of type strains of Chitinophaga qingshengii and Chitinophaga varians.</title>
        <authorList>
            <person name="Kittiwongwattana C."/>
        </authorList>
    </citation>
    <scope>NUCLEOTIDE SEQUENCE [LARGE SCALE GENOMIC DNA]</scope>
    <source>
        <strain evidence="4 5">JCM 30026</strain>
    </source>
</reference>
<dbReference type="Gene3D" id="3.55.50.30">
    <property type="match status" value="1"/>
</dbReference>
<keyword evidence="1" id="KW-1133">Transmembrane helix</keyword>
<sequence length="372" mass="41382">MSDQETKDLLERVERGDCTPEERALVEDWYRDLCERQEPAPTNVDYDLIKRKIWASLGLGGSKSYGLWYLMAAAATFISVLSYTLYMQTSTPAPPQEKMMAAVHPGSSKAMLTLSDGRQIPLGDQPDSIQAAPGVTAQHNSSGILDYVLNKKQPFGSTSGDRPVYNTITTPRGGQYQVVLPDGSKVFLNAESSLTYPVPFTGATRQVKLIGEAYFEVAKNHQQPFLVSSPQQNIKVTGTHFNVCCYLHQPDITTLAEGSVEITPLSSSTPHPLRPGQQAILQGNNVEVRKVNAEDVIAWKDGLFVFNSTPLKEVLDQIGRWYDVDFTYNNNLPNKRFDAEIPRNLNLLEVIKIIEMSSKLKFSINGRKINVQ</sequence>
<feature type="domain" description="FecR protein" evidence="2">
    <location>
        <begin position="167"/>
        <end position="261"/>
    </location>
</feature>
<dbReference type="InterPro" id="IPR012373">
    <property type="entry name" value="Ferrdict_sens_TM"/>
</dbReference>
<evidence type="ECO:0000313" key="4">
    <source>
        <dbReference type="EMBL" id="MBC9934081.1"/>
    </source>
</evidence>
<dbReference type="RefSeq" id="WP_188091204.1">
    <property type="nucleotide sequence ID" value="NZ_JACVFC010000005.1"/>
</dbReference>
<keyword evidence="1" id="KW-0472">Membrane</keyword>
<dbReference type="PIRSF" id="PIRSF018266">
    <property type="entry name" value="FecR"/>
    <property type="match status" value="1"/>
</dbReference>
<organism evidence="4 5">
    <name type="scientific">Chitinophaga qingshengii</name>
    <dbReference type="NCBI Taxonomy" id="1569794"/>
    <lineage>
        <taxon>Bacteria</taxon>
        <taxon>Pseudomonadati</taxon>
        <taxon>Bacteroidota</taxon>
        <taxon>Chitinophagia</taxon>
        <taxon>Chitinophagales</taxon>
        <taxon>Chitinophagaceae</taxon>
        <taxon>Chitinophaga</taxon>
    </lineage>
</organism>
<proteinExistence type="predicted"/>
<keyword evidence="5" id="KW-1185">Reference proteome</keyword>
<dbReference type="Gene3D" id="2.60.120.1440">
    <property type="match status" value="1"/>
</dbReference>
<dbReference type="PANTHER" id="PTHR30273:SF2">
    <property type="entry name" value="PROTEIN FECR"/>
    <property type="match status" value="1"/>
</dbReference>
<evidence type="ECO:0000259" key="2">
    <source>
        <dbReference type="Pfam" id="PF04773"/>
    </source>
</evidence>
<comment type="caution">
    <text evidence="4">The sequence shown here is derived from an EMBL/GenBank/DDBJ whole genome shotgun (WGS) entry which is preliminary data.</text>
</comment>
<dbReference type="Pfam" id="PF16344">
    <property type="entry name" value="FecR_C"/>
    <property type="match status" value="1"/>
</dbReference>
<dbReference type="EMBL" id="JACVFC010000005">
    <property type="protein sequence ID" value="MBC9934081.1"/>
    <property type="molecule type" value="Genomic_DNA"/>
</dbReference>
<dbReference type="Proteomes" id="UP000659124">
    <property type="component" value="Unassembled WGS sequence"/>
</dbReference>
<evidence type="ECO:0000256" key="1">
    <source>
        <dbReference type="SAM" id="Phobius"/>
    </source>
</evidence>
<evidence type="ECO:0000259" key="3">
    <source>
        <dbReference type="Pfam" id="PF16344"/>
    </source>
</evidence>
<accession>A0ABR7TUC9</accession>
<dbReference type="InterPro" id="IPR032508">
    <property type="entry name" value="FecR_C"/>
</dbReference>
<feature type="transmembrane region" description="Helical" evidence="1">
    <location>
        <begin position="66"/>
        <end position="86"/>
    </location>
</feature>
<protein>
    <submittedName>
        <fullName evidence="4">DUF4974 domain-containing protein</fullName>
    </submittedName>
</protein>
<keyword evidence="1" id="KW-0812">Transmembrane</keyword>